<evidence type="ECO:0000259" key="20">
    <source>
        <dbReference type="PROSITE" id="PS50011"/>
    </source>
</evidence>
<dbReference type="EC" id="2.7.11.1" evidence="2"/>
<keyword evidence="15" id="KW-0675">Receptor</keyword>
<comment type="catalytic activity">
    <reaction evidence="17">
        <text>L-threonyl-[protein] + ATP = O-phospho-L-threonyl-[protein] + ADP + H(+)</text>
        <dbReference type="Rhea" id="RHEA:46608"/>
        <dbReference type="Rhea" id="RHEA-COMP:11060"/>
        <dbReference type="Rhea" id="RHEA-COMP:11605"/>
        <dbReference type="ChEBI" id="CHEBI:15378"/>
        <dbReference type="ChEBI" id="CHEBI:30013"/>
        <dbReference type="ChEBI" id="CHEBI:30616"/>
        <dbReference type="ChEBI" id="CHEBI:61977"/>
        <dbReference type="ChEBI" id="CHEBI:456216"/>
        <dbReference type="EC" id="2.7.11.1"/>
    </reaction>
</comment>
<evidence type="ECO:0000256" key="7">
    <source>
        <dbReference type="ARBA" id="ARBA00022692"/>
    </source>
</evidence>
<evidence type="ECO:0000256" key="3">
    <source>
        <dbReference type="ARBA" id="ARBA00022527"/>
    </source>
</evidence>
<evidence type="ECO:0000256" key="14">
    <source>
        <dbReference type="ARBA" id="ARBA00023136"/>
    </source>
</evidence>
<name>A0A2N9HCW4_FAGSY</name>
<evidence type="ECO:0000256" key="5">
    <source>
        <dbReference type="ARBA" id="ARBA00022614"/>
    </source>
</evidence>
<dbReference type="PIRSF" id="PIRSF000654">
    <property type="entry name" value="Integrin-linked_kinase"/>
    <property type="match status" value="1"/>
</dbReference>
<keyword evidence="11" id="KW-0418">Kinase</keyword>
<evidence type="ECO:0000256" key="12">
    <source>
        <dbReference type="ARBA" id="ARBA00022840"/>
    </source>
</evidence>
<dbReference type="FunFam" id="1.10.510.10:FF:000445">
    <property type="entry name" value="MDIS1-interacting receptor like kinase 2"/>
    <property type="match status" value="1"/>
</dbReference>
<dbReference type="InterPro" id="IPR000719">
    <property type="entry name" value="Prot_kinase_dom"/>
</dbReference>
<dbReference type="PANTHER" id="PTHR48005:SF95">
    <property type="entry name" value="PROTEIN KINASE DOMAIN-CONTAINING PROTEIN"/>
    <property type="match status" value="1"/>
</dbReference>
<evidence type="ECO:0000256" key="18">
    <source>
        <dbReference type="ARBA" id="ARBA00048679"/>
    </source>
</evidence>
<dbReference type="EMBL" id="OIVN01003278">
    <property type="protein sequence ID" value="SPD09992.1"/>
    <property type="molecule type" value="Genomic_DNA"/>
</dbReference>
<evidence type="ECO:0000256" key="11">
    <source>
        <dbReference type="ARBA" id="ARBA00022777"/>
    </source>
</evidence>
<keyword evidence="3" id="KW-0723">Serine/threonine-protein kinase</keyword>
<dbReference type="SUPFAM" id="SSF56112">
    <property type="entry name" value="Protein kinase-like (PK-like)"/>
    <property type="match status" value="1"/>
</dbReference>
<dbReference type="AlphaFoldDB" id="A0A2N9HCW4"/>
<sequence>MRDEDVFSISTFDGRKIYEDIIEVTEGFDSKFCIGNGGYGTVYKAELTSRNIVAVKKLQSLRVGEIARQKEFLNEIKALTEIRHRNIVKLHGFCSHSQHTFLIYEYLEKGCLATILSNDGGAREFDWNKRVNIIKGVAHALSYFHYDCSPPIIHRDKSSKNILLDPDYEAHVSDFGTTKLLNRDSSNWSSLASTYGYIAPKLDYTMKITEKCDIYSFGVLAIEVIKGGHPGESISILSTVEENLLLKDWLDIRLPPPTLEVENQLILIIKLAIACLRANLESRPTMHMVSQVLSTPSAIIS</sequence>
<reference evidence="21" key="1">
    <citation type="submission" date="2018-02" db="EMBL/GenBank/DDBJ databases">
        <authorList>
            <person name="Cohen D.B."/>
            <person name="Kent A.D."/>
        </authorList>
    </citation>
    <scope>NUCLEOTIDE SEQUENCE</scope>
</reference>
<dbReference type="GO" id="GO:0016020">
    <property type="term" value="C:membrane"/>
    <property type="evidence" value="ECO:0007669"/>
    <property type="project" value="UniProtKB-SubCell"/>
</dbReference>
<keyword evidence="12 19" id="KW-0067">ATP-binding</keyword>
<keyword evidence="8" id="KW-0732">Signal</keyword>
<dbReference type="InterPro" id="IPR017441">
    <property type="entry name" value="Protein_kinase_ATP_BS"/>
</dbReference>
<dbReference type="PROSITE" id="PS50011">
    <property type="entry name" value="PROTEIN_KINASE_DOM"/>
    <property type="match status" value="1"/>
</dbReference>
<dbReference type="PANTHER" id="PTHR48005">
    <property type="entry name" value="LEUCINE RICH REPEAT KINASE 2"/>
    <property type="match status" value="1"/>
</dbReference>
<evidence type="ECO:0000256" key="1">
    <source>
        <dbReference type="ARBA" id="ARBA00004479"/>
    </source>
</evidence>
<evidence type="ECO:0000313" key="21">
    <source>
        <dbReference type="EMBL" id="SPD09992.1"/>
    </source>
</evidence>
<proteinExistence type="predicted"/>
<organism evidence="21">
    <name type="scientific">Fagus sylvatica</name>
    <name type="common">Beechnut</name>
    <dbReference type="NCBI Taxonomy" id="28930"/>
    <lineage>
        <taxon>Eukaryota</taxon>
        <taxon>Viridiplantae</taxon>
        <taxon>Streptophyta</taxon>
        <taxon>Embryophyta</taxon>
        <taxon>Tracheophyta</taxon>
        <taxon>Spermatophyta</taxon>
        <taxon>Magnoliopsida</taxon>
        <taxon>eudicotyledons</taxon>
        <taxon>Gunneridae</taxon>
        <taxon>Pentapetalae</taxon>
        <taxon>rosids</taxon>
        <taxon>fabids</taxon>
        <taxon>Fagales</taxon>
        <taxon>Fagaceae</taxon>
        <taxon>Fagus</taxon>
    </lineage>
</organism>
<evidence type="ECO:0000256" key="10">
    <source>
        <dbReference type="ARBA" id="ARBA00022741"/>
    </source>
</evidence>
<evidence type="ECO:0000256" key="17">
    <source>
        <dbReference type="ARBA" id="ARBA00047899"/>
    </source>
</evidence>
<dbReference type="Gene3D" id="3.30.200.20">
    <property type="entry name" value="Phosphorylase Kinase, domain 1"/>
    <property type="match status" value="1"/>
</dbReference>
<evidence type="ECO:0000256" key="15">
    <source>
        <dbReference type="ARBA" id="ARBA00023170"/>
    </source>
</evidence>
<gene>
    <name evidence="21" type="ORF">FSB_LOCUS37874</name>
</gene>
<evidence type="ECO:0000256" key="2">
    <source>
        <dbReference type="ARBA" id="ARBA00012513"/>
    </source>
</evidence>
<dbReference type="Gene3D" id="1.10.510.10">
    <property type="entry name" value="Transferase(Phosphotransferase) domain 1"/>
    <property type="match status" value="1"/>
</dbReference>
<dbReference type="GO" id="GO:0004674">
    <property type="term" value="F:protein serine/threonine kinase activity"/>
    <property type="evidence" value="ECO:0007669"/>
    <property type="project" value="UniProtKB-KW"/>
</dbReference>
<evidence type="ECO:0000256" key="9">
    <source>
        <dbReference type="ARBA" id="ARBA00022737"/>
    </source>
</evidence>
<accession>A0A2N9HCW4</accession>
<evidence type="ECO:0000256" key="4">
    <source>
        <dbReference type="ARBA" id="ARBA00022553"/>
    </source>
</evidence>
<keyword evidence="6" id="KW-0808">Transferase</keyword>
<keyword evidence="16" id="KW-0325">Glycoprotein</keyword>
<keyword evidence="9" id="KW-0677">Repeat</keyword>
<dbReference type="InterPro" id="IPR011009">
    <property type="entry name" value="Kinase-like_dom_sf"/>
</dbReference>
<keyword evidence="4" id="KW-0597">Phosphoprotein</keyword>
<evidence type="ECO:0000256" key="6">
    <source>
        <dbReference type="ARBA" id="ARBA00022679"/>
    </source>
</evidence>
<evidence type="ECO:0000256" key="8">
    <source>
        <dbReference type="ARBA" id="ARBA00022729"/>
    </source>
</evidence>
<dbReference type="PROSITE" id="PS00107">
    <property type="entry name" value="PROTEIN_KINASE_ATP"/>
    <property type="match status" value="1"/>
</dbReference>
<comment type="catalytic activity">
    <reaction evidence="18">
        <text>L-seryl-[protein] + ATP = O-phospho-L-seryl-[protein] + ADP + H(+)</text>
        <dbReference type="Rhea" id="RHEA:17989"/>
        <dbReference type="Rhea" id="RHEA-COMP:9863"/>
        <dbReference type="Rhea" id="RHEA-COMP:11604"/>
        <dbReference type="ChEBI" id="CHEBI:15378"/>
        <dbReference type="ChEBI" id="CHEBI:29999"/>
        <dbReference type="ChEBI" id="CHEBI:30616"/>
        <dbReference type="ChEBI" id="CHEBI:83421"/>
        <dbReference type="ChEBI" id="CHEBI:456216"/>
        <dbReference type="EC" id="2.7.11.1"/>
    </reaction>
</comment>
<keyword evidence="5" id="KW-0433">Leucine-rich repeat</keyword>
<evidence type="ECO:0000256" key="16">
    <source>
        <dbReference type="ARBA" id="ARBA00023180"/>
    </source>
</evidence>
<feature type="binding site" evidence="19">
    <location>
        <position position="57"/>
    </location>
    <ligand>
        <name>ATP</name>
        <dbReference type="ChEBI" id="CHEBI:30616"/>
    </ligand>
</feature>
<evidence type="ECO:0000256" key="19">
    <source>
        <dbReference type="PROSITE-ProRule" id="PRU10141"/>
    </source>
</evidence>
<dbReference type="FunFam" id="3.30.200.20:FF:000309">
    <property type="entry name" value="Leucine-rich repeat receptor protein kinase MSP1"/>
    <property type="match status" value="1"/>
</dbReference>
<keyword evidence="14" id="KW-0472">Membrane</keyword>
<feature type="domain" description="Protein kinase" evidence="20">
    <location>
        <begin position="28"/>
        <end position="300"/>
    </location>
</feature>
<dbReference type="InterPro" id="IPR051420">
    <property type="entry name" value="Ser_Thr_Kinases_DiverseReg"/>
</dbReference>
<protein>
    <recommendedName>
        <fullName evidence="2">non-specific serine/threonine protein kinase</fullName>
        <ecNumber evidence="2">2.7.11.1</ecNumber>
    </recommendedName>
</protein>
<dbReference type="GO" id="GO:0005524">
    <property type="term" value="F:ATP binding"/>
    <property type="evidence" value="ECO:0007669"/>
    <property type="project" value="UniProtKB-UniRule"/>
</dbReference>
<comment type="subcellular location">
    <subcellularLocation>
        <location evidence="1">Membrane</location>
        <topology evidence="1">Single-pass type I membrane protein</topology>
    </subcellularLocation>
</comment>
<keyword evidence="7" id="KW-0812">Transmembrane</keyword>
<evidence type="ECO:0000256" key="13">
    <source>
        <dbReference type="ARBA" id="ARBA00022989"/>
    </source>
</evidence>
<keyword evidence="10 19" id="KW-0547">Nucleotide-binding</keyword>
<dbReference type="Pfam" id="PF00069">
    <property type="entry name" value="Pkinase"/>
    <property type="match status" value="1"/>
</dbReference>
<keyword evidence="13" id="KW-1133">Transmembrane helix</keyword>